<comment type="caution">
    <text evidence="1">The sequence shown here is derived from an EMBL/GenBank/DDBJ whole genome shotgun (WGS) entry which is preliminary data.</text>
</comment>
<feature type="non-terminal residue" evidence="1">
    <location>
        <position position="81"/>
    </location>
</feature>
<evidence type="ECO:0000313" key="1">
    <source>
        <dbReference type="EMBL" id="CAG8666936.1"/>
    </source>
</evidence>
<proteinExistence type="predicted"/>
<name>A0A9N9HB57_9GLOM</name>
<gene>
    <name evidence="1" type="ORF">POCULU_LOCUS10751</name>
</gene>
<accession>A0A9N9HB57</accession>
<reference evidence="1" key="1">
    <citation type="submission" date="2021-06" db="EMBL/GenBank/DDBJ databases">
        <authorList>
            <person name="Kallberg Y."/>
            <person name="Tangrot J."/>
            <person name="Rosling A."/>
        </authorList>
    </citation>
    <scope>NUCLEOTIDE SEQUENCE</scope>
    <source>
        <strain evidence="1">IA702</strain>
    </source>
</reference>
<keyword evidence="2" id="KW-1185">Reference proteome</keyword>
<dbReference type="EMBL" id="CAJVPJ010006192">
    <property type="protein sequence ID" value="CAG8666936.1"/>
    <property type="molecule type" value="Genomic_DNA"/>
</dbReference>
<dbReference type="Proteomes" id="UP000789572">
    <property type="component" value="Unassembled WGS sequence"/>
</dbReference>
<sequence>QQDITEALESQINNQFNQNYSDDNISIIIKAPHITFLETEQEILDRILQESFDQSHLEFDHYKQKAELEQYKEYYQEFYEE</sequence>
<evidence type="ECO:0000313" key="2">
    <source>
        <dbReference type="Proteomes" id="UP000789572"/>
    </source>
</evidence>
<organism evidence="1 2">
    <name type="scientific">Paraglomus occultum</name>
    <dbReference type="NCBI Taxonomy" id="144539"/>
    <lineage>
        <taxon>Eukaryota</taxon>
        <taxon>Fungi</taxon>
        <taxon>Fungi incertae sedis</taxon>
        <taxon>Mucoromycota</taxon>
        <taxon>Glomeromycotina</taxon>
        <taxon>Glomeromycetes</taxon>
        <taxon>Paraglomerales</taxon>
        <taxon>Paraglomeraceae</taxon>
        <taxon>Paraglomus</taxon>
    </lineage>
</organism>
<protein>
    <submittedName>
        <fullName evidence="1">5483_t:CDS:1</fullName>
    </submittedName>
</protein>
<dbReference type="AlphaFoldDB" id="A0A9N9HB57"/>